<dbReference type="Proteomes" id="UP000001362">
    <property type="component" value="Chromosome"/>
</dbReference>
<reference evidence="1 2" key="1">
    <citation type="journal article" date="2008" name="BMC Genomics">
        <title>Acidithiobacillus ferrooxidans metabolism: from genome sequence to industrial applications.</title>
        <authorList>
            <person name="Valdes J."/>
            <person name="Pedroso I."/>
            <person name="Quatrini R."/>
            <person name="Dodson R.J."/>
            <person name="Tettelin H."/>
            <person name="Blake R.II."/>
            <person name="Eisen J.A."/>
            <person name="Holmes D.S."/>
        </authorList>
    </citation>
    <scope>NUCLEOTIDE SEQUENCE [LARGE SCALE GENOMIC DNA]</scope>
    <source>
        <strain evidence="2">ATCC 23270 / DSM 14882 / CIP 104768 / NCIMB 8455</strain>
    </source>
</reference>
<evidence type="ECO:0000313" key="2">
    <source>
        <dbReference type="Proteomes" id="UP000001362"/>
    </source>
</evidence>
<evidence type="ECO:0000313" key="1">
    <source>
        <dbReference type="EMBL" id="ACK80209.1"/>
    </source>
</evidence>
<dbReference type="EMBL" id="CP001219">
    <property type="protein sequence ID" value="ACK80209.1"/>
    <property type="molecule type" value="Genomic_DNA"/>
</dbReference>
<sequence length="314" mass="34466">MIEMQDSASYAFEAGMKNIAYITGYARKIADAEGVKRYYIQQHNDMSRMVPVEAGKNGLVQRHFSDRLETKVYGRIRGRVIEHQGEKIHDAYVIPIAITRPSILEMPEEQVWNAGVYGRDRSKVEQDDFRPYGSSESSGKTRGRGAANTVLLAGIINKVTALTNSEGLLSGVEIELRQHEKLETVIPVRMMKASIAGAMQKQLRMGMPVSIVGSLRMRDLKETSPDGVISNSGKRVGYVWCNNIQTASQGVDIRSIPTWVSAILERYGKMPSAAANMAVSVAGAAGTVDEEEATFDPDDARTEEEALRAAGLLV</sequence>
<name>B7J8T9_ACIF2</name>
<dbReference type="KEGG" id="afr:AFE_1257"/>
<dbReference type="AlphaFoldDB" id="B7J8T9"/>
<organism evidence="1 2">
    <name type="scientific">Acidithiobacillus ferrooxidans (strain ATCC 23270 / DSM 14882 / CIP 104768 / NCIMB 8455)</name>
    <name type="common">Ferrobacillus ferrooxidans (strain ATCC 23270)</name>
    <dbReference type="NCBI Taxonomy" id="243159"/>
    <lineage>
        <taxon>Bacteria</taxon>
        <taxon>Pseudomonadati</taxon>
        <taxon>Pseudomonadota</taxon>
        <taxon>Acidithiobacillia</taxon>
        <taxon>Acidithiobacillales</taxon>
        <taxon>Acidithiobacillaceae</taxon>
        <taxon>Acidithiobacillus</taxon>
    </lineage>
</organism>
<dbReference type="HOGENOM" id="CLU_884621_0_0_6"/>
<dbReference type="eggNOG" id="ENOG5030XGR">
    <property type="taxonomic scope" value="Bacteria"/>
</dbReference>
<proteinExistence type="predicted"/>
<dbReference type="PaxDb" id="243159-AFE_1257"/>
<dbReference type="RefSeq" id="WP_012606929.1">
    <property type="nucleotide sequence ID" value="NC_011761.1"/>
</dbReference>
<dbReference type="GeneID" id="65280524"/>
<accession>B7J8T9</accession>
<gene>
    <name evidence="1" type="ordered locus">AFE_1257</name>
</gene>
<protein>
    <submittedName>
        <fullName evidence="1">Uncharacterized protein</fullName>
    </submittedName>
</protein>
<keyword evidence="2" id="KW-1185">Reference proteome</keyword>
<dbReference type="STRING" id="243159.AFE_1257"/>